<dbReference type="Gene3D" id="1.10.287.470">
    <property type="entry name" value="Helix hairpin bin"/>
    <property type="match status" value="1"/>
</dbReference>
<keyword evidence="3" id="KW-0472">Membrane</keyword>
<evidence type="ECO:0000313" key="6">
    <source>
        <dbReference type="EMBL" id="TWT37778.1"/>
    </source>
</evidence>
<dbReference type="OrthoDB" id="9781888at2"/>
<dbReference type="InterPro" id="IPR058625">
    <property type="entry name" value="MdtA-like_BSH"/>
</dbReference>
<feature type="coiled-coil region" evidence="2">
    <location>
        <begin position="159"/>
        <end position="193"/>
    </location>
</feature>
<dbReference type="Proteomes" id="UP000316714">
    <property type="component" value="Unassembled WGS sequence"/>
</dbReference>
<feature type="transmembrane region" description="Helical" evidence="3">
    <location>
        <begin position="12"/>
        <end position="32"/>
    </location>
</feature>
<dbReference type="InterPro" id="IPR006143">
    <property type="entry name" value="RND_pump_MFP"/>
</dbReference>
<reference evidence="6 7" key="1">
    <citation type="submission" date="2019-02" db="EMBL/GenBank/DDBJ databases">
        <title>Deep-cultivation of Planctomycetes and their phenomic and genomic characterization uncovers novel biology.</title>
        <authorList>
            <person name="Wiegand S."/>
            <person name="Jogler M."/>
            <person name="Boedeker C."/>
            <person name="Pinto D."/>
            <person name="Vollmers J."/>
            <person name="Rivas-Marin E."/>
            <person name="Kohn T."/>
            <person name="Peeters S.H."/>
            <person name="Heuer A."/>
            <person name="Rast P."/>
            <person name="Oberbeckmann S."/>
            <person name="Bunk B."/>
            <person name="Jeske O."/>
            <person name="Meyerdierks A."/>
            <person name="Storesund J.E."/>
            <person name="Kallscheuer N."/>
            <person name="Luecker S."/>
            <person name="Lage O.M."/>
            <person name="Pohl T."/>
            <person name="Merkel B.J."/>
            <person name="Hornburger P."/>
            <person name="Mueller R.-W."/>
            <person name="Bruemmer F."/>
            <person name="Labrenz M."/>
            <person name="Spormann A.M."/>
            <person name="Op Den Camp H."/>
            <person name="Overmann J."/>
            <person name="Amann R."/>
            <person name="Jetten M.S.M."/>
            <person name="Mascher T."/>
            <person name="Medema M.H."/>
            <person name="Devos D.P."/>
            <person name="Kaster A.-K."/>
            <person name="Ovreas L."/>
            <person name="Rohde M."/>
            <person name="Galperin M.Y."/>
            <person name="Jogler C."/>
        </authorList>
    </citation>
    <scope>NUCLEOTIDE SEQUENCE [LARGE SCALE GENOMIC DNA]</scope>
    <source>
        <strain evidence="6 7">KOR34</strain>
    </source>
</reference>
<dbReference type="GO" id="GO:0015562">
    <property type="term" value="F:efflux transmembrane transporter activity"/>
    <property type="evidence" value="ECO:0007669"/>
    <property type="project" value="TreeGrafter"/>
</dbReference>
<evidence type="ECO:0000256" key="1">
    <source>
        <dbReference type="ARBA" id="ARBA00009477"/>
    </source>
</evidence>
<evidence type="ECO:0000259" key="4">
    <source>
        <dbReference type="Pfam" id="PF25876"/>
    </source>
</evidence>
<dbReference type="AlphaFoldDB" id="A0A5C5VGJ1"/>
<dbReference type="Pfam" id="PF25876">
    <property type="entry name" value="HH_MFP_RND"/>
    <property type="match status" value="1"/>
</dbReference>
<dbReference type="RefSeq" id="WP_146565086.1">
    <property type="nucleotide sequence ID" value="NZ_SIHJ01000001.1"/>
</dbReference>
<keyword evidence="3" id="KW-1133">Transmembrane helix</keyword>
<dbReference type="SUPFAM" id="SSF111369">
    <property type="entry name" value="HlyD-like secretion proteins"/>
    <property type="match status" value="1"/>
</dbReference>
<feature type="domain" description="Multidrug resistance protein MdtA-like alpha-helical hairpin" evidence="4">
    <location>
        <begin position="121"/>
        <end position="189"/>
    </location>
</feature>
<dbReference type="NCBIfam" id="TIGR01730">
    <property type="entry name" value="RND_mfp"/>
    <property type="match status" value="1"/>
</dbReference>
<proteinExistence type="inferred from homology"/>
<comment type="similarity">
    <text evidence="1">Belongs to the membrane fusion protein (MFP) (TC 8.A.1) family.</text>
</comment>
<accession>A0A5C5VGJ1</accession>
<keyword evidence="3" id="KW-0812">Transmembrane</keyword>
<dbReference type="Pfam" id="PF25917">
    <property type="entry name" value="BSH_RND"/>
    <property type="match status" value="1"/>
</dbReference>
<dbReference type="PANTHER" id="PTHR30469">
    <property type="entry name" value="MULTIDRUG RESISTANCE PROTEIN MDTA"/>
    <property type="match status" value="1"/>
</dbReference>
<dbReference type="InterPro" id="IPR058624">
    <property type="entry name" value="MdtA-like_HH"/>
</dbReference>
<organism evidence="6 7">
    <name type="scientific">Posidoniimonas corsicana</name>
    <dbReference type="NCBI Taxonomy" id="1938618"/>
    <lineage>
        <taxon>Bacteria</taxon>
        <taxon>Pseudomonadati</taxon>
        <taxon>Planctomycetota</taxon>
        <taxon>Planctomycetia</taxon>
        <taxon>Pirellulales</taxon>
        <taxon>Lacipirellulaceae</taxon>
        <taxon>Posidoniimonas</taxon>
    </lineage>
</organism>
<evidence type="ECO:0000256" key="2">
    <source>
        <dbReference type="SAM" id="Coils"/>
    </source>
</evidence>
<dbReference type="EMBL" id="SIHJ01000001">
    <property type="protein sequence ID" value="TWT37778.1"/>
    <property type="molecule type" value="Genomic_DNA"/>
</dbReference>
<evidence type="ECO:0000259" key="5">
    <source>
        <dbReference type="Pfam" id="PF25917"/>
    </source>
</evidence>
<keyword evidence="2" id="KW-0175">Coiled coil</keyword>
<feature type="domain" description="Multidrug resistance protein MdtA-like barrel-sandwich hybrid" evidence="5">
    <location>
        <begin position="78"/>
        <end position="217"/>
    </location>
</feature>
<evidence type="ECO:0000313" key="7">
    <source>
        <dbReference type="Proteomes" id="UP000316714"/>
    </source>
</evidence>
<comment type="caution">
    <text evidence="6">The sequence shown here is derived from an EMBL/GenBank/DDBJ whole genome shotgun (WGS) entry which is preliminary data.</text>
</comment>
<protein>
    <submittedName>
        <fullName evidence="6">Multidrug resistance protein MdtA</fullName>
    </submittedName>
</protein>
<dbReference type="Gene3D" id="2.40.50.100">
    <property type="match status" value="1"/>
</dbReference>
<sequence>MASPPNRLQKIAAVLVRAIVPCGILAAGWLGFVELSEETVKPPAPAEEKRMLRTRVQQMETVDYPVTVRTHAVVQPHNRVTLTSEISGTVVKVSPSFEAGAYFRKGDVLVEIDERDYQTALAIAKSRLAAADSALKLARLNEERKLRLVESNAVSRAEVDVASATREQAEADLELAKTEVEQAKLNLARTEIHAPFDGRVQTKLIGIGQTASSNAPLGEVFAVDFAEVRLPISGQQRRYLTLPEFPDDPPVSVELRDAINEGNETVWHAQIVRTEGVLDADSRDLFAIARIDDPFGRTSGMPPLRIGQPVSADVQGQVLNNVVALPRAAVKQLDQVVLVNQSDLTLRSLSIAPLWSNEEHVVVEATAIPDHTWLSTTPMSYTPEGAKIEIIPDANPDANAAIAESASNDDETLAN</sequence>
<dbReference type="PANTHER" id="PTHR30469:SF12">
    <property type="entry name" value="MULTIDRUG RESISTANCE PROTEIN MDTA"/>
    <property type="match status" value="1"/>
</dbReference>
<keyword evidence="7" id="KW-1185">Reference proteome</keyword>
<gene>
    <name evidence="6" type="primary">mdtA_1</name>
    <name evidence="6" type="ORF">KOR34_27410</name>
</gene>
<dbReference type="Gene3D" id="2.40.30.170">
    <property type="match status" value="1"/>
</dbReference>
<evidence type="ECO:0000256" key="3">
    <source>
        <dbReference type="SAM" id="Phobius"/>
    </source>
</evidence>
<name>A0A5C5VGJ1_9BACT</name>
<dbReference type="GO" id="GO:1990281">
    <property type="term" value="C:efflux pump complex"/>
    <property type="evidence" value="ECO:0007669"/>
    <property type="project" value="TreeGrafter"/>
</dbReference>